<dbReference type="Pfam" id="PF06745">
    <property type="entry name" value="ATPase"/>
    <property type="match status" value="1"/>
</dbReference>
<sequence length="415" mass="47461">MSYDHNLLEKSIVRSCTAYPQWLEEFLEGLPLETFEPPHQQVLSALLELKNKNKPISLATLIQTLGQEFSTSTAFKELFEDPRIEAMPSYLHLKDDLRTALLLKTQRKLTEELAKANLSGVIFDMDFLGKFVRLESHRPARSFAEWAAEFAKSPPLKKFPTGINFLDRSLKGGITENSLVLISGDSEAGKTTLGVQILRHLSMEHRVLYYSLEFPLKNFVDTMNRVQEQIGSAIFDPVNFRMDDGGLSGLTIDELVAQIKQEAKEGTKVFLIDSQMMIRVSAGRRSEEEQTKKFFRLAEIINAQLGVVILFIVQTSKSDPTTPFDTKLGAHAATIHIGVSKYKQWDNPKQRPYMRRIEFYKNKQEGLLNQAIFRAHTPLFMLKEWIKIDPKDPQKGERALNFEINTEEHTQEEPE</sequence>
<feature type="domain" description="KaiC-like" evidence="3">
    <location>
        <begin position="160"/>
        <end position="320"/>
    </location>
</feature>
<evidence type="ECO:0000313" key="5">
    <source>
        <dbReference type="Proteomes" id="UP000319322"/>
    </source>
</evidence>
<reference evidence="4 5" key="2">
    <citation type="submission" date="2019-07" db="EMBL/GenBank/DDBJ databases">
        <title>Helicobacter labacensis sp. nov., Helicobacter mehlei sp. nov. and Helicobacter vulpis sp. nov., isolated from gastric mucosa of red fox (Vulpis vulpis).</title>
        <authorList>
            <person name="Kusar D."/>
            <person name="Gruntar I."/>
            <person name="Pate M."/>
            <person name="Zajc U."/>
            <person name="Ocepek M."/>
        </authorList>
    </citation>
    <scope>NUCLEOTIDE SEQUENCE [LARGE SCALE GENOMIC DNA]</scope>
    <source>
        <strain evidence="4 5">L8b</strain>
    </source>
</reference>
<evidence type="ECO:0000259" key="3">
    <source>
        <dbReference type="Pfam" id="PF06745"/>
    </source>
</evidence>
<dbReference type="Proteomes" id="UP000319322">
    <property type="component" value="Unassembled WGS sequence"/>
</dbReference>
<gene>
    <name evidence="4" type="ORF">FNE76_06520</name>
</gene>
<evidence type="ECO:0000256" key="1">
    <source>
        <dbReference type="ARBA" id="ARBA00022741"/>
    </source>
</evidence>
<dbReference type="AlphaFoldDB" id="A0A553UMT3"/>
<comment type="caution">
    <text evidence="4">The sequence shown here is derived from an EMBL/GenBank/DDBJ whole genome shotgun (WGS) entry which is preliminary data.</text>
</comment>
<evidence type="ECO:0000256" key="2">
    <source>
        <dbReference type="ARBA" id="ARBA00022840"/>
    </source>
</evidence>
<dbReference type="InterPro" id="IPR014774">
    <property type="entry name" value="KaiC-like_dom"/>
</dbReference>
<proteinExistence type="predicted"/>
<dbReference type="PANTHER" id="PTHR43637">
    <property type="entry name" value="UPF0273 PROTEIN TM_0370"/>
    <property type="match status" value="1"/>
</dbReference>
<evidence type="ECO:0000313" key="4">
    <source>
        <dbReference type="EMBL" id="TSA81485.1"/>
    </source>
</evidence>
<dbReference type="SUPFAM" id="SSF52540">
    <property type="entry name" value="P-loop containing nucleoside triphosphate hydrolases"/>
    <property type="match status" value="1"/>
</dbReference>
<dbReference type="EMBL" id="VKGC01000019">
    <property type="protein sequence ID" value="TSA81485.1"/>
    <property type="molecule type" value="Genomic_DNA"/>
</dbReference>
<dbReference type="InterPro" id="IPR027417">
    <property type="entry name" value="P-loop_NTPase"/>
</dbReference>
<reference evidence="5" key="1">
    <citation type="submission" date="2019-07" db="EMBL/GenBank/DDBJ databases">
        <title>Helicobacter labacensis sp. nov., Helicobacter mehlei sp. nov. and Helicobacter vulpis sp. nov., isolated from gastric mucosa of red fox (Vulpis vulpis).</title>
        <authorList>
            <person name="Papic B."/>
        </authorList>
    </citation>
    <scope>NUCLEOTIDE SEQUENCE [LARGE SCALE GENOMIC DNA]</scope>
    <source>
        <strain evidence="5">L8b</strain>
    </source>
</reference>
<accession>A0A553UMT3</accession>
<protein>
    <submittedName>
        <fullName evidence="4">AAA family ATPase</fullName>
    </submittedName>
</protein>
<name>A0A553UMT3_9HELI</name>
<dbReference type="RefSeq" id="WP_143928438.1">
    <property type="nucleotide sequence ID" value="NZ_VKGC01000019.1"/>
</dbReference>
<keyword evidence="1" id="KW-0547">Nucleotide-binding</keyword>
<dbReference type="GO" id="GO:0005524">
    <property type="term" value="F:ATP binding"/>
    <property type="evidence" value="ECO:0007669"/>
    <property type="project" value="UniProtKB-KW"/>
</dbReference>
<keyword evidence="5" id="KW-1185">Reference proteome</keyword>
<organism evidence="4 5">
    <name type="scientific">Helicobacter mehlei</name>
    <dbReference type="NCBI Taxonomy" id="2316080"/>
    <lineage>
        <taxon>Bacteria</taxon>
        <taxon>Pseudomonadati</taxon>
        <taxon>Campylobacterota</taxon>
        <taxon>Epsilonproteobacteria</taxon>
        <taxon>Campylobacterales</taxon>
        <taxon>Helicobacteraceae</taxon>
        <taxon>Helicobacter</taxon>
    </lineage>
</organism>
<keyword evidence="2" id="KW-0067">ATP-binding</keyword>
<dbReference type="Gene3D" id="3.40.50.300">
    <property type="entry name" value="P-loop containing nucleotide triphosphate hydrolases"/>
    <property type="match status" value="1"/>
</dbReference>